<keyword evidence="6 7" id="KW-0472">Membrane</keyword>
<dbReference type="InterPro" id="IPR017871">
    <property type="entry name" value="ABC_transporter-like_CS"/>
</dbReference>
<comment type="subcellular location">
    <subcellularLocation>
        <location evidence="1">Cell membrane</location>
        <topology evidence="1">Multi-pass membrane protein</topology>
    </subcellularLocation>
</comment>
<dbReference type="SUPFAM" id="SSF52540">
    <property type="entry name" value="P-loop containing nucleoside triphosphate hydrolases"/>
    <property type="match status" value="1"/>
</dbReference>
<dbReference type="InterPro" id="IPR027417">
    <property type="entry name" value="P-loop_NTPase"/>
</dbReference>
<dbReference type="InterPro" id="IPR003593">
    <property type="entry name" value="AAA+_ATPase"/>
</dbReference>
<dbReference type="Proteomes" id="UP001165648">
    <property type="component" value="Unassembled WGS sequence"/>
</dbReference>
<dbReference type="InterPro" id="IPR039421">
    <property type="entry name" value="Type_1_exporter"/>
</dbReference>
<dbReference type="InterPro" id="IPR011527">
    <property type="entry name" value="ABC1_TM_dom"/>
</dbReference>
<evidence type="ECO:0000313" key="11">
    <source>
        <dbReference type="Proteomes" id="UP001165648"/>
    </source>
</evidence>
<dbReference type="PANTHER" id="PTHR24221:SF654">
    <property type="entry name" value="ATP-BINDING CASSETTE SUB-FAMILY B MEMBER 6"/>
    <property type="match status" value="1"/>
</dbReference>
<dbReference type="SUPFAM" id="SSF90123">
    <property type="entry name" value="ABC transporter transmembrane region"/>
    <property type="match status" value="1"/>
</dbReference>
<dbReference type="InterPro" id="IPR003439">
    <property type="entry name" value="ABC_transporter-like_ATP-bd"/>
</dbReference>
<name>A0ABT3W5G6_9PROT</name>
<dbReference type="PANTHER" id="PTHR24221">
    <property type="entry name" value="ATP-BINDING CASSETTE SUB-FAMILY B"/>
    <property type="match status" value="1"/>
</dbReference>
<feature type="domain" description="ABC transporter" evidence="8">
    <location>
        <begin position="352"/>
        <end position="586"/>
    </location>
</feature>
<dbReference type="PROSITE" id="PS00211">
    <property type="entry name" value="ABC_TRANSPORTER_1"/>
    <property type="match status" value="1"/>
</dbReference>
<dbReference type="EMBL" id="JANIDW010000001">
    <property type="protein sequence ID" value="MCX5614317.1"/>
    <property type="molecule type" value="Genomic_DNA"/>
</dbReference>
<dbReference type="Gene3D" id="1.20.1560.10">
    <property type="entry name" value="ABC transporter type 1, transmembrane domain"/>
    <property type="match status" value="1"/>
</dbReference>
<keyword evidence="4 10" id="KW-0067">ATP-binding</keyword>
<dbReference type="PROSITE" id="PS50929">
    <property type="entry name" value="ABC_TM1F"/>
    <property type="match status" value="1"/>
</dbReference>
<evidence type="ECO:0000256" key="1">
    <source>
        <dbReference type="ARBA" id="ARBA00004651"/>
    </source>
</evidence>
<feature type="transmembrane region" description="Helical" evidence="7">
    <location>
        <begin position="150"/>
        <end position="167"/>
    </location>
</feature>
<accession>A0ABT3W5G6</accession>
<keyword evidence="11" id="KW-1185">Reference proteome</keyword>
<evidence type="ECO:0000259" key="8">
    <source>
        <dbReference type="PROSITE" id="PS50893"/>
    </source>
</evidence>
<evidence type="ECO:0000256" key="2">
    <source>
        <dbReference type="ARBA" id="ARBA00022692"/>
    </source>
</evidence>
<comment type="caution">
    <text evidence="10">The sequence shown here is derived from an EMBL/GenBank/DDBJ whole genome shotgun (WGS) entry which is preliminary data.</text>
</comment>
<dbReference type="Pfam" id="PF00005">
    <property type="entry name" value="ABC_tran"/>
    <property type="match status" value="1"/>
</dbReference>
<protein>
    <submittedName>
        <fullName evidence="10">ABC transporter ATP-binding protein/permease</fullName>
    </submittedName>
</protein>
<proteinExistence type="predicted"/>
<dbReference type="GO" id="GO:0005524">
    <property type="term" value="F:ATP binding"/>
    <property type="evidence" value="ECO:0007669"/>
    <property type="project" value="UniProtKB-KW"/>
</dbReference>
<evidence type="ECO:0000256" key="3">
    <source>
        <dbReference type="ARBA" id="ARBA00022741"/>
    </source>
</evidence>
<evidence type="ECO:0000256" key="5">
    <source>
        <dbReference type="ARBA" id="ARBA00022989"/>
    </source>
</evidence>
<evidence type="ECO:0000256" key="7">
    <source>
        <dbReference type="SAM" id="Phobius"/>
    </source>
</evidence>
<keyword evidence="3" id="KW-0547">Nucleotide-binding</keyword>
<reference evidence="10 11" key="1">
    <citation type="submission" date="2022-07" db="EMBL/GenBank/DDBJ databases">
        <title>Bombella genomes.</title>
        <authorList>
            <person name="Harer L."/>
            <person name="Styblova S."/>
            <person name="Ehrmann M."/>
        </authorList>
    </citation>
    <scope>NUCLEOTIDE SEQUENCE [LARGE SCALE GENOMIC DNA]</scope>
    <source>
        <strain evidence="10 11">TMW 2.2558</strain>
    </source>
</reference>
<dbReference type="SMART" id="SM00382">
    <property type="entry name" value="AAA"/>
    <property type="match status" value="1"/>
</dbReference>
<keyword evidence="5 7" id="KW-1133">Transmembrane helix</keyword>
<feature type="transmembrane region" description="Helical" evidence="7">
    <location>
        <begin position="63"/>
        <end position="85"/>
    </location>
</feature>
<dbReference type="PROSITE" id="PS50893">
    <property type="entry name" value="ABC_TRANSPORTER_2"/>
    <property type="match status" value="1"/>
</dbReference>
<feature type="transmembrane region" description="Helical" evidence="7">
    <location>
        <begin position="26"/>
        <end position="51"/>
    </location>
</feature>
<dbReference type="Pfam" id="PF00664">
    <property type="entry name" value="ABC_membrane"/>
    <property type="match status" value="1"/>
</dbReference>
<dbReference type="InterPro" id="IPR036640">
    <property type="entry name" value="ABC1_TM_sf"/>
</dbReference>
<feature type="transmembrane region" description="Helical" evidence="7">
    <location>
        <begin position="173"/>
        <end position="191"/>
    </location>
</feature>
<organism evidence="10 11">
    <name type="scientific">Bombella saccharophila</name>
    <dbReference type="NCBI Taxonomy" id="2967338"/>
    <lineage>
        <taxon>Bacteria</taxon>
        <taxon>Pseudomonadati</taxon>
        <taxon>Pseudomonadota</taxon>
        <taxon>Alphaproteobacteria</taxon>
        <taxon>Acetobacterales</taxon>
        <taxon>Acetobacteraceae</taxon>
        <taxon>Bombella</taxon>
    </lineage>
</organism>
<keyword evidence="2 7" id="KW-0812">Transmembrane</keyword>
<evidence type="ECO:0000259" key="9">
    <source>
        <dbReference type="PROSITE" id="PS50929"/>
    </source>
</evidence>
<dbReference type="Gene3D" id="3.40.50.300">
    <property type="entry name" value="P-loop containing nucleotide triphosphate hydrolases"/>
    <property type="match status" value="1"/>
</dbReference>
<evidence type="ECO:0000313" key="10">
    <source>
        <dbReference type="EMBL" id="MCX5614317.1"/>
    </source>
</evidence>
<sequence length="601" mass="65676">MASSTTQRLSLRVLWQKVRPARLYGWVMRFGVSCLLLVVESGTTVATPWLFSRMVGQLSGRDVVAAAMIALLAQYTVLRVLGAVAGPARSVLMMPVRTTLKERISVLGVEHIHHLSARFHQSRQTGALTRIIDRGADAASMIVDMALSNLLPNMLGLGLTFFVVLRVFSGEYLVLLCGTLLLYSAISYLFTRWRMRARRARNAANNMVHRHIVDSLLNADIVRAFGNIAYECERQKAVWRGLNRAESHLQWLVGGSQAIRNCVIAFASAALLGLAVRDILAHRLGVAQFVLMGTYLRSVYSAVGALNYVGAGWRNARVDIESYLELLALEPEIRSPAHPTPLPKGPSGSVGIEMRHVCFGYEADKLRLKDVSFKLHAGQRVAIVGRSGSGKSTLAKLVSRLYDPLSGTVFMNGVPLPELAVDVVRGHIGVVAQETSLFNATIAENIAYGRIGASRDEIQRVAEAAQLGPLLAQLPDGLESIVGERGIRLSGGERQRIAIARVILRNPPLLVLDEATSALDTRTEHAIQQELLKLSQGRATLVIAHRLSTIQTADHILVMEAGRVVEEGTHEELLRKAGIYAGMWRLQVRGGFTKAHSVVEG</sequence>
<dbReference type="RefSeq" id="WP_266106470.1">
    <property type="nucleotide sequence ID" value="NZ_JANIDW010000001.1"/>
</dbReference>
<feature type="domain" description="ABC transmembrane type-1" evidence="9">
    <location>
        <begin position="32"/>
        <end position="315"/>
    </location>
</feature>
<evidence type="ECO:0000256" key="6">
    <source>
        <dbReference type="ARBA" id="ARBA00023136"/>
    </source>
</evidence>
<evidence type="ECO:0000256" key="4">
    <source>
        <dbReference type="ARBA" id="ARBA00022840"/>
    </source>
</evidence>
<gene>
    <name evidence="10" type="ORF">NQF64_03520</name>
</gene>